<dbReference type="InterPro" id="IPR011330">
    <property type="entry name" value="Glyco_hydro/deAcase_b/a-brl"/>
</dbReference>
<dbReference type="Proteomes" id="UP000799118">
    <property type="component" value="Unassembled WGS sequence"/>
</dbReference>
<evidence type="ECO:0000256" key="15">
    <source>
        <dbReference type="SAM" id="Phobius"/>
    </source>
</evidence>
<evidence type="ECO:0000259" key="17">
    <source>
        <dbReference type="PROSITE" id="PS51677"/>
    </source>
</evidence>
<proteinExistence type="predicted"/>
<keyword evidence="10" id="KW-0961">Cell wall biogenesis/degradation</keyword>
<gene>
    <name evidence="18" type="ORF">BT96DRAFT_1100397</name>
</gene>
<evidence type="ECO:0000313" key="19">
    <source>
        <dbReference type="Proteomes" id="UP000799118"/>
    </source>
</evidence>
<keyword evidence="11" id="KW-0624">Polysaccharide degradation</keyword>
<dbReference type="GO" id="GO:0071555">
    <property type="term" value="P:cell wall organization"/>
    <property type="evidence" value="ECO:0007669"/>
    <property type="project" value="UniProtKB-KW"/>
</dbReference>
<dbReference type="GO" id="GO:0004099">
    <property type="term" value="F:chitin deacetylase activity"/>
    <property type="evidence" value="ECO:0007669"/>
    <property type="project" value="UniProtKB-EC"/>
</dbReference>
<keyword evidence="6 15" id="KW-0472">Membrane</keyword>
<evidence type="ECO:0000256" key="5">
    <source>
        <dbReference type="ARBA" id="ARBA00023024"/>
    </source>
</evidence>
<evidence type="ECO:0000256" key="8">
    <source>
        <dbReference type="ARBA" id="ARBA00023285"/>
    </source>
</evidence>
<evidence type="ECO:0000256" key="11">
    <source>
        <dbReference type="ARBA" id="ARBA00023326"/>
    </source>
</evidence>
<name>A0A6A4HPK4_9AGAR</name>
<accession>A0A6A4HPK4</accession>
<comment type="cofactor">
    <cofactor evidence="1">
        <name>Co(2+)</name>
        <dbReference type="ChEBI" id="CHEBI:48828"/>
    </cofactor>
</comment>
<evidence type="ECO:0000256" key="6">
    <source>
        <dbReference type="ARBA" id="ARBA00023136"/>
    </source>
</evidence>
<evidence type="ECO:0000256" key="12">
    <source>
        <dbReference type="ARBA" id="ARBA00024056"/>
    </source>
</evidence>
<dbReference type="GO" id="GO:0098552">
    <property type="term" value="C:side of membrane"/>
    <property type="evidence" value="ECO:0007669"/>
    <property type="project" value="UniProtKB-KW"/>
</dbReference>
<evidence type="ECO:0000256" key="10">
    <source>
        <dbReference type="ARBA" id="ARBA00023316"/>
    </source>
</evidence>
<feature type="region of interest" description="Disordered" evidence="14">
    <location>
        <begin position="394"/>
        <end position="425"/>
    </location>
</feature>
<dbReference type="SUPFAM" id="SSF88713">
    <property type="entry name" value="Glycoside hydrolase/deacetylase"/>
    <property type="match status" value="1"/>
</dbReference>
<dbReference type="InterPro" id="IPR002509">
    <property type="entry name" value="NODB_dom"/>
</dbReference>
<dbReference type="GO" id="GO:0006032">
    <property type="term" value="P:chitin catabolic process"/>
    <property type="evidence" value="ECO:0007669"/>
    <property type="project" value="UniProtKB-KW"/>
</dbReference>
<keyword evidence="7" id="KW-0119">Carbohydrate metabolism</keyword>
<protein>
    <recommendedName>
        <fullName evidence="12">chitin deacetylase</fullName>
        <ecNumber evidence="12">3.5.1.41</ecNumber>
    </recommendedName>
</protein>
<evidence type="ECO:0000256" key="3">
    <source>
        <dbReference type="ARBA" id="ARBA00022475"/>
    </source>
</evidence>
<feature type="signal peptide" evidence="16">
    <location>
        <begin position="1"/>
        <end position="25"/>
    </location>
</feature>
<dbReference type="PROSITE" id="PS51677">
    <property type="entry name" value="NODB"/>
    <property type="match status" value="1"/>
</dbReference>
<evidence type="ECO:0000256" key="4">
    <source>
        <dbReference type="ARBA" id="ARBA00022622"/>
    </source>
</evidence>
<dbReference type="EMBL" id="ML769462">
    <property type="protein sequence ID" value="KAE9400016.1"/>
    <property type="molecule type" value="Genomic_DNA"/>
</dbReference>
<comment type="subcellular location">
    <subcellularLocation>
        <location evidence="2">Cell membrane</location>
        <topology evidence="2">Lipid-anchor</topology>
        <topology evidence="2">GPI-anchor</topology>
    </subcellularLocation>
</comment>
<reference evidence="18" key="1">
    <citation type="journal article" date="2019" name="Environ. Microbiol.">
        <title>Fungal ecological strategies reflected in gene transcription - a case study of two litter decomposers.</title>
        <authorList>
            <person name="Barbi F."/>
            <person name="Kohler A."/>
            <person name="Barry K."/>
            <person name="Baskaran P."/>
            <person name="Daum C."/>
            <person name="Fauchery L."/>
            <person name="Ihrmark K."/>
            <person name="Kuo A."/>
            <person name="LaButti K."/>
            <person name="Lipzen A."/>
            <person name="Morin E."/>
            <person name="Grigoriev I.V."/>
            <person name="Henrissat B."/>
            <person name="Lindahl B."/>
            <person name="Martin F."/>
        </authorList>
    </citation>
    <scope>NUCLEOTIDE SEQUENCE</scope>
    <source>
        <strain evidence="18">JB14</strain>
    </source>
</reference>
<dbReference type="PANTHER" id="PTHR10587:SF98">
    <property type="entry name" value="CHITIN DEACETYLASE"/>
    <property type="match status" value="1"/>
</dbReference>
<dbReference type="Pfam" id="PF01522">
    <property type="entry name" value="Polysacc_deac_1"/>
    <property type="match status" value="1"/>
</dbReference>
<dbReference type="Gene3D" id="3.20.20.370">
    <property type="entry name" value="Glycoside hydrolase/deacetylase"/>
    <property type="match status" value="1"/>
</dbReference>
<dbReference type="GO" id="GO:0000272">
    <property type="term" value="P:polysaccharide catabolic process"/>
    <property type="evidence" value="ECO:0007669"/>
    <property type="project" value="UniProtKB-KW"/>
</dbReference>
<comment type="catalytic activity">
    <reaction evidence="13">
        <text>[(1-&gt;4)-N-acetyl-beta-D-glucosaminyl](n) + n H2O = chitosan + n acetate</text>
        <dbReference type="Rhea" id="RHEA:10464"/>
        <dbReference type="Rhea" id="RHEA-COMP:9593"/>
        <dbReference type="Rhea" id="RHEA-COMP:9597"/>
        <dbReference type="ChEBI" id="CHEBI:15377"/>
        <dbReference type="ChEBI" id="CHEBI:17029"/>
        <dbReference type="ChEBI" id="CHEBI:30089"/>
        <dbReference type="ChEBI" id="CHEBI:57704"/>
        <dbReference type="EC" id="3.5.1.41"/>
    </reaction>
    <physiologicalReaction direction="left-to-right" evidence="13">
        <dbReference type="Rhea" id="RHEA:10465"/>
    </physiologicalReaction>
</comment>
<keyword evidence="3" id="KW-1003">Cell membrane</keyword>
<dbReference type="InterPro" id="IPR050248">
    <property type="entry name" value="Polysacc_deacetylase_ArnD"/>
</dbReference>
<evidence type="ECO:0000256" key="14">
    <source>
        <dbReference type="SAM" id="MobiDB-lite"/>
    </source>
</evidence>
<keyword evidence="5" id="KW-0146">Chitin degradation</keyword>
<keyword evidence="16" id="KW-0732">Signal</keyword>
<sequence>MQPGNSYSRVFSVLVSFGLLTLVNAAADRTSEQGEATITGSSSTSSSSIFFPQEFTFSFTHSDPTEECTPYEYAPVTDALNSFPPVWKGASILSSDSAALAMWNSISDSIPTDIAVKVSFYASFISSNYSSSDPDCWWTYDQCITPKLTGLPPDVAAAPEPSTLGYGFDDGPNCSHNAFYDYLDSQNQKATFYFIGSNVAQWPLEAQRALTDGHEICAHTWSHPYMTTVASEDAFAELWYSLQMIKLAVGVTPTCWRPPYGDVDDRIRAIANALGLTTIMWKYDSQDADVDSGNVDGGQVTDADVVSNYNAFIQTAASGTFQTVGAILLSHEIDNFSMTEAISFYPQLKSVFQHIVPVGVSLNKTQPYVETNYSLPTFEQYVAGTLIVNSTTSSSTISSSSSSSTTSQSSTSSISSPSASSKGGQTTASKNAAYKVMDFGYGHVLLLLVTVFFWTSGLLNF</sequence>
<keyword evidence="15" id="KW-1133">Transmembrane helix</keyword>
<keyword evidence="19" id="KW-1185">Reference proteome</keyword>
<feature type="transmembrane region" description="Helical" evidence="15">
    <location>
        <begin position="439"/>
        <end position="459"/>
    </location>
</feature>
<dbReference type="OrthoDB" id="407355at2759"/>
<evidence type="ECO:0000256" key="7">
    <source>
        <dbReference type="ARBA" id="ARBA00023277"/>
    </source>
</evidence>
<keyword evidence="8" id="KW-0170">Cobalt</keyword>
<evidence type="ECO:0000256" key="13">
    <source>
        <dbReference type="ARBA" id="ARBA00048494"/>
    </source>
</evidence>
<keyword evidence="4" id="KW-0336">GPI-anchor</keyword>
<dbReference type="PANTHER" id="PTHR10587">
    <property type="entry name" value="GLYCOSYL TRANSFERASE-RELATED"/>
    <property type="match status" value="1"/>
</dbReference>
<organism evidence="18 19">
    <name type="scientific">Gymnopus androsaceus JB14</name>
    <dbReference type="NCBI Taxonomy" id="1447944"/>
    <lineage>
        <taxon>Eukaryota</taxon>
        <taxon>Fungi</taxon>
        <taxon>Dikarya</taxon>
        <taxon>Basidiomycota</taxon>
        <taxon>Agaricomycotina</taxon>
        <taxon>Agaricomycetes</taxon>
        <taxon>Agaricomycetidae</taxon>
        <taxon>Agaricales</taxon>
        <taxon>Marasmiineae</taxon>
        <taxon>Omphalotaceae</taxon>
        <taxon>Gymnopus</taxon>
    </lineage>
</organism>
<evidence type="ECO:0000256" key="9">
    <source>
        <dbReference type="ARBA" id="ARBA00023288"/>
    </source>
</evidence>
<keyword evidence="15" id="KW-0812">Transmembrane</keyword>
<feature type="compositionally biased region" description="Low complexity" evidence="14">
    <location>
        <begin position="394"/>
        <end position="421"/>
    </location>
</feature>
<dbReference type="EC" id="3.5.1.41" evidence="12"/>
<dbReference type="AlphaFoldDB" id="A0A6A4HPK4"/>
<keyword evidence="4" id="KW-0325">Glycoprotein</keyword>
<keyword evidence="9" id="KW-0449">Lipoprotein</keyword>
<dbReference type="GO" id="GO:0009272">
    <property type="term" value="P:fungal-type cell wall biogenesis"/>
    <property type="evidence" value="ECO:0007669"/>
    <property type="project" value="UniProtKB-ARBA"/>
</dbReference>
<evidence type="ECO:0000256" key="16">
    <source>
        <dbReference type="SAM" id="SignalP"/>
    </source>
</evidence>
<dbReference type="GO" id="GO:0005886">
    <property type="term" value="C:plasma membrane"/>
    <property type="evidence" value="ECO:0007669"/>
    <property type="project" value="UniProtKB-SubCell"/>
</dbReference>
<evidence type="ECO:0000256" key="2">
    <source>
        <dbReference type="ARBA" id="ARBA00004609"/>
    </source>
</evidence>
<evidence type="ECO:0000313" key="18">
    <source>
        <dbReference type="EMBL" id="KAE9400016.1"/>
    </source>
</evidence>
<feature type="domain" description="NodB homology" evidence="17">
    <location>
        <begin position="162"/>
        <end position="356"/>
    </location>
</feature>
<evidence type="ECO:0000256" key="1">
    <source>
        <dbReference type="ARBA" id="ARBA00001941"/>
    </source>
</evidence>
<feature type="chain" id="PRO_5025605560" description="chitin deacetylase" evidence="16">
    <location>
        <begin position="26"/>
        <end position="461"/>
    </location>
</feature>